<dbReference type="WBParaSite" id="HDID_0000632701-mRNA-1">
    <property type="protein sequence ID" value="HDID_0000632701-mRNA-1"/>
    <property type="gene ID" value="HDID_0000632701"/>
</dbReference>
<evidence type="ECO:0000313" key="2">
    <source>
        <dbReference type="Proteomes" id="UP000274504"/>
    </source>
</evidence>
<evidence type="ECO:0000313" key="3">
    <source>
        <dbReference type="WBParaSite" id="HDID_0000632701-mRNA-1"/>
    </source>
</evidence>
<accession>A0A0R3SN12</accession>
<name>A0A0R3SN12_HYMDI</name>
<dbReference type="AlphaFoldDB" id="A0A0R3SN12"/>
<reference evidence="1 2" key="2">
    <citation type="submission" date="2018-11" db="EMBL/GenBank/DDBJ databases">
        <authorList>
            <consortium name="Pathogen Informatics"/>
        </authorList>
    </citation>
    <scope>NUCLEOTIDE SEQUENCE [LARGE SCALE GENOMIC DNA]</scope>
</reference>
<proteinExistence type="predicted"/>
<dbReference type="InterPro" id="IPR036770">
    <property type="entry name" value="Ankyrin_rpt-contain_sf"/>
</dbReference>
<dbReference type="EMBL" id="UYSG01004904">
    <property type="protein sequence ID" value="VDL58643.1"/>
    <property type="molecule type" value="Genomic_DNA"/>
</dbReference>
<sequence length="55" mass="6167">MRASMNGHKETIETLLLLGAQTLNIRKKAKDTAKSLALKNGHKEICNIIEDYENV</sequence>
<dbReference type="Gene3D" id="1.25.40.20">
    <property type="entry name" value="Ankyrin repeat-containing domain"/>
    <property type="match status" value="1"/>
</dbReference>
<evidence type="ECO:0000313" key="1">
    <source>
        <dbReference type="EMBL" id="VDL58643.1"/>
    </source>
</evidence>
<dbReference type="Proteomes" id="UP000274504">
    <property type="component" value="Unassembled WGS sequence"/>
</dbReference>
<dbReference type="OrthoDB" id="426293at2759"/>
<protein>
    <submittedName>
        <fullName evidence="3">ANK_REP_REGION domain-containing protein</fullName>
    </submittedName>
</protein>
<organism evidence="3">
    <name type="scientific">Hymenolepis diminuta</name>
    <name type="common">Rat tapeworm</name>
    <dbReference type="NCBI Taxonomy" id="6216"/>
    <lineage>
        <taxon>Eukaryota</taxon>
        <taxon>Metazoa</taxon>
        <taxon>Spiralia</taxon>
        <taxon>Lophotrochozoa</taxon>
        <taxon>Platyhelminthes</taxon>
        <taxon>Cestoda</taxon>
        <taxon>Eucestoda</taxon>
        <taxon>Cyclophyllidea</taxon>
        <taxon>Hymenolepididae</taxon>
        <taxon>Hymenolepis</taxon>
    </lineage>
</organism>
<dbReference type="SUPFAM" id="SSF48403">
    <property type="entry name" value="Ankyrin repeat"/>
    <property type="match status" value="1"/>
</dbReference>
<reference evidence="3" key="1">
    <citation type="submission" date="2017-02" db="UniProtKB">
        <authorList>
            <consortium name="WormBaseParasite"/>
        </authorList>
    </citation>
    <scope>IDENTIFICATION</scope>
</reference>
<gene>
    <name evidence="1" type="ORF">HDID_LOCUS6325</name>
</gene>